<evidence type="ECO:0000313" key="6">
    <source>
        <dbReference type="EMBL" id="RBW57964.1"/>
    </source>
</evidence>
<name>A0A366X1H8_9RHOB</name>
<dbReference type="InterPro" id="IPR004113">
    <property type="entry name" value="FAD-bd_oxidored_4_C"/>
</dbReference>
<dbReference type="InterPro" id="IPR016164">
    <property type="entry name" value="FAD-linked_Oxase-like_C"/>
</dbReference>
<dbReference type="RefSeq" id="WP_113822823.1">
    <property type="nucleotide sequence ID" value="NZ_QOCE01000017.1"/>
</dbReference>
<evidence type="ECO:0000256" key="1">
    <source>
        <dbReference type="ARBA" id="ARBA00001974"/>
    </source>
</evidence>
<dbReference type="SUPFAM" id="SSF55103">
    <property type="entry name" value="FAD-linked oxidases, C-terminal domain"/>
    <property type="match status" value="1"/>
</dbReference>
<dbReference type="GO" id="GO:0022904">
    <property type="term" value="P:respiratory electron transport chain"/>
    <property type="evidence" value="ECO:0007669"/>
    <property type="project" value="TreeGrafter"/>
</dbReference>
<feature type="domain" description="FAD-binding oxidoreductase/transferase type 4 C-terminal" evidence="5">
    <location>
        <begin position="8"/>
        <end position="127"/>
    </location>
</feature>
<dbReference type="Pfam" id="PF02913">
    <property type="entry name" value="FAD-oxidase_C"/>
    <property type="match status" value="1"/>
</dbReference>
<keyword evidence="4" id="KW-0274">FAD</keyword>
<dbReference type="Gene3D" id="1.10.45.10">
    <property type="entry name" value="Vanillyl-alcohol Oxidase, Chain A, domain 4"/>
    <property type="match status" value="1"/>
</dbReference>
<comment type="cofactor">
    <cofactor evidence="1">
        <name>FAD</name>
        <dbReference type="ChEBI" id="CHEBI:57692"/>
    </cofactor>
</comment>
<dbReference type="EMBL" id="QOCE01000017">
    <property type="protein sequence ID" value="RBW57964.1"/>
    <property type="molecule type" value="Genomic_DNA"/>
</dbReference>
<dbReference type="PANTHER" id="PTHR43716:SF2">
    <property type="entry name" value="BLL6224 PROTEIN"/>
    <property type="match status" value="1"/>
</dbReference>
<dbReference type="PANTHER" id="PTHR43716">
    <property type="entry name" value="D-2-HYDROXYGLUTARATE DEHYDROGENASE, MITOCHONDRIAL"/>
    <property type="match status" value="1"/>
</dbReference>
<dbReference type="InterPro" id="IPR016171">
    <property type="entry name" value="Vanillyl_alc_oxidase_C-sub2"/>
</dbReference>
<dbReference type="AlphaFoldDB" id="A0A366X1H8"/>
<sequence>MIGAVAGNDVSLPLTHQPEFIEQATAKVAALAPLRVNCFGHLGDGNLHFNFFPQKGKIRDADMHLKPAIEDIVGYEVHKFKGSISAEHGIGNTKARALEHYANPAKLSALKVIKTAMDPKKIMNPGVVLAL</sequence>
<comment type="similarity">
    <text evidence="2">Belongs to the FAD-binding oxidoreductase/transferase type 4 family.</text>
</comment>
<keyword evidence="3" id="KW-0285">Flavoprotein</keyword>
<dbReference type="Gene3D" id="3.30.70.2740">
    <property type="match status" value="1"/>
</dbReference>
<comment type="caution">
    <text evidence="6">The sequence shown here is derived from an EMBL/GenBank/DDBJ whole genome shotgun (WGS) entry which is preliminary data.</text>
</comment>
<proteinExistence type="inferred from homology"/>
<dbReference type="FunFam" id="1.10.45.10:FF:000001">
    <property type="entry name" value="D-lactate dehydrogenase mitochondrial"/>
    <property type="match status" value="1"/>
</dbReference>
<gene>
    <name evidence="6" type="ORF">DS909_07420</name>
</gene>
<dbReference type="Proteomes" id="UP000252706">
    <property type="component" value="Unassembled WGS sequence"/>
</dbReference>
<accession>A0A366X1H8</accession>
<evidence type="ECO:0000256" key="2">
    <source>
        <dbReference type="ARBA" id="ARBA00008000"/>
    </source>
</evidence>
<evidence type="ECO:0000259" key="5">
    <source>
        <dbReference type="Pfam" id="PF02913"/>
    </source>
</evidence>
<protein>
    <recommendedName>
        <fullName evidence="5">FAD-binding oxidoreductase/transferase type 4 C-terminal domain-containing protein</fullName>
    </recommendedName>
</protein>
<organism evidence="6 7">
    <name type="scientific">Phaeobacter gallaeciensis</name>
    <dbReference type="NCBI Taxonomy" id="60890"/>
    <lineage>
        <taxon>Bacteria</taxon>
        <taxon>Pseudomonadati</taxon>
        <taxon>Pseudomonadota</taxon>
        <taxon>Alphaproteobacteria</taxon>
        <taxon>Rhodobacterales</taxon>
        <taxon>Roseobacteraceae</taxon>
        <taxon>Phaeobacter</taxon>
    </lineage>
</organism>
<dbReference type="InterPro" id="IPR051264">
    <property type="entry name" value="FAD-oxidored/transferase_4"/>
</dbReference>
<dbReference type="GO" id="GO:0050660">
    <property type="term" value="F:flavin adenine dinucleotide binding"/>
    <property type="evidence" value="ECO:0007669"/>
    <property type="project" value="InterPro"/>
</dbReference>
<dbReference type="GO" id="GO:0003824">
    <property type="term" value="F:catalytic activity"/>
    <property type="evidence" value="ECO:0007669"/>
    <property type="project" value="InterPro"/>
</dbReference>
<evidence type="ECO:0000313" key="7">
    <source>
        <dbReference type="Proteomes" id="UP000252706"/>
    </source>
</evidence>
<evidence type="ECO:0000256" key="4">
    <source>
        <dbReference type="ARBA" id="ARBA00022827"/>
    </source>
</evidence>
<evidence type="ECO:0000256" key="3">
    <source>
        <dbReference type="ARBA" id="ARBA00022630"/>
    </source>
</evidence>
<dbReference type="OrthoDB" id="9809290at2"/>
<reference evidence="6 7" key="1">
    <citation type="submission" date="2018-07" db="EMBL/GenBank/DDBJ databases">
        <title>Modular assembly of carbohydrate-degrading microbial communities in the ocean.</title>
        <authorList>
            <person name="Enke T.N."/>
            <person name="Datta M.S."/>
            <person name="Schwartzman J.A."/>
            <person name="Cermak N."/>
            <person name="Schmitz D.A."/>
            <person name="Barrere J."/>
            <person name="Cordero O.X."/>
        </authorList>
    </citation>
    <scope>NUCLEOTIDE SEQUENCE [LARGE SCALE GENOMIC DNA]</scope>
    <source>
        <strain evidence="6 7">C3M10</strain>
    </source>
</reference>